<feature type="non-terminal residue" evidence="1">
    <location>
        <position position="487"/>
    </location>
</feature>
<accession>A0A0F9QTV0</accession>
<comment type="caution">
    <text evidence="1">The sequence shown here is derived from an EMBL/GenBank/DDBJ whole genome shotgun (WGS) entry which is preliminary data.</text>
</comment>
<reference evidence="1" key="1">
    <citation type="journal article" date="2015" name="Nature">
        <title>Complex archaea that bridge the gap between prokaryotes and eukaryotes.</title>
        <authorList>
            <person name="Spang A."/>
            <person name="Saw J.H."/>
            <person name="Jorgensen S.L."/>
            <person name="Zaremba-Niedzwiedzka K."/>
            <person name="Martijn J."/>
            <person name="Lind A.E."/>
            <person name="van Eijk R."/>
            <person name="Schleper C."/>
            <person name="Guy L."/>
            <person name="Ettema T.J."/>
        </authorList>
    </citation>
    <scope>NUCLEOTIDE SEQUENCE</scope>
</reference>
<organism evidence="1">
    <name type="scientific">marine sediment metagenome</name>
    <dbReference type="NCBI Taxonomy" id="412755"/>
    <lineage>
        <taxon>unclassified sequences</taxon>
        <taxon>metagenomes</taxon>
        <taxon>ecological metagenomes</taxon>
    </lineage>
</organism>
<evidence type="ECO:0008006" key="2">
    <source>
        <dbReference type="Google" id="ProtNLM"/>
    </source>
</evidence>
<protein>
    <recommendedName>
        <fullName evidence="2">LamG-like jellyroll fold domain-containing protein</fullName>
    </recommendedName>
</protein>
<dbReference type="AlphaFoldDB" id="A0A0F9QTV0"/>
<dbReference type="SUPFAM" id="SSF49899">
    <property type="entry name" value="Concanavalin A-like lectins/glucanases"/>
    <property type="match status" value="1"/>
</dbReference>
<dbReference type="Pfam" id="PF13385">
    <property type="entry name" value="Laminin_G_3"/>
    <property type="match status" value="1"/>
</dbReference>
<proteinExistence type="predicted"/>
<dbReference type="InterPro" id="IPR013320">
    <property type="entry name" value="ConA-like_dom_sf"/>
</dbReference>
<name>A0A0F9QTV0_9ZZZZ</name>
<dbReference type="Gene3D" id="2.60.120.200">
    <property type="match status" value="1"/>
</dbReference>
<sequence>MPATKLLKNSWNAGELSQYMDGRTDLSKYYNGGSKVINALVLPHGGFTKRPGTIYKATSPTRARLTEFEFSVGDALIKEWTNLLLRFYKDQTQVFAPFGTEDLSGVDSIIAHWKCDDNLSDTVVIDADGATHNGVASSNTDTLTTADAEAVANEAFDLAGTDYLTVADHPDFSFGDGSTDTPFSFLAWINVTNQAVTQTIISKNVGAASEWWFYLSSEEKLTIRLWDTAAYVETKSNDALTTGWHFVVVTYSGVIGSGLVVGRDAKSTGLTMYVDNALIDSSINDIQGSYTAMDNKTADVVIGAISVNGQIWQDKIDNVAILSKELSAVEVASLTGNDSTTPYSIVSPYTTAQAFGIHYTQSADVMYIAHNDVHPKKLSRLADTTWSIVDVPFTGGPFLEENTNSATLVGFARTGGVGRSGFYFPADATGTLTASGPGASIFNTNMVGALWLIKHTRPDNTTSTQDNDTNVAPTTLTNAVLTKGDFT</sequence>
<evidence type="ECO:0000313" key="1">
    <source>
        <dbReference type="EMBL" id="KKN47735.1"/>
    </source>
</evidence>
<dbReference type="EMBL" id="LAZR01001259">
    <property type="protein sequence ID" value="KKN47735.1"/>
    <property type="molecule type" value="Genomic_DNA"/>
</dbReference>
<gene>
    <name evidence="1" type="ORF">LCGC14_0659690</name>
</gene>